<organism evidence="2 3">
    <name type="scientific">Streptosporangium brasiliense</name>
    <dbReference type="NCBI Taxonomy" id="47480"/>
    <lineage>
        <taxon>Bacteria</taxon>
        <taxon>Bacillati</taxon>
        <taxon>Actinomycetota</taxon>
        <taxon>Actinomycetes</taxon>
        <taxon>Streptosporangiales</taxon>
        <taxon>Streptosporangiaceae</taxon>
        <taxon>Streptosporangium</taxon>
    </lineage>
</organism>
<sequence>MSVVQVAVPPDGGPMRTGTPVTARAPIPQLEDCVLSIADHFTETFHAEHREVRDLLLALIDAFKGGDSARIRKLVETLSAAIGPHFRYEEEAMYPGLLPIFGGDHVDKLLSDHDDTIRSIRELAELAEVAMLNDLEEVGEDQAARGIELVRAILPHVSDCDGLSIMVETLPEDDVVHILATRDVARETDADLLTWARTMRARRV</sequence>
<proteinExistence type="predicted"/>
<keyword evidence="3" id="KW-1185">Reference proteome</keyword>
<evidence type="ECO:0000259" key="1">
    <source>
        <dbReference type="Pfam" id="PF01814"/>
    </source>
</evidence>
<dbReference type="EMBL" id="JAUSRB010000002">
    <property type="protein sequence ID" value="MDP9870152.1"/>
    <property type="molecule type" value="Genomic_DNA"/>
</dbReference>
<dbReference type="Proteomes" id="UP001230426">
    <property type="component" value="Unassembled WGS sequence"/>
</dbReference>
<dbReference type="Gene3D" id="1.20.120.520">
    <property type="entry name" value="nmb1532 protein domain like"/>
    <property type="match status" value="1"/>
</dbReference>
<dbReference type="InterPro" id="IPR012312">
    <property type="entry name" value="Hemerythrin-like"/>
</dbReference>
<feature type="domain" description="Hemerythrin-like" evidence="1">
    <location>
        <begin position="41"/>
        <end position="153"/>
    </location>
</feature>
<comment type="caution">
    <text evidence="2">The sequence shown here is derived from an EMBL/GenBank/DDBJ whole genome shotgun (WGS) entry which is preliminary data.</text>
</comment>
<dbReference type="RefSeq" id="WP_306875031.1">
    <property type="nucleotide sequence ID" value="NZ_JAUSRB010000002.1"/>
</dbReference>
<protein>
    <recommendedName>
        <fullName evidence="1">Hemerythrin-like domain-containing protein</fullName>
    </recommendedName>
</protein>
<evidence type="ECO:0000313" key="3">
    <source>
        <dbReference type="Proteomes" id="UP001230426"/>
    </source>
</evidence>
<name>A0ABT9RLJ1_9ACTN</name>
<reference evidence="2 3" key="1">
    <citation type="submission" date="2023-07" db="EMBL/GenBank/DDBJ databases">
        <title>Sequencing the genomes of 1000 actinobacteria strains.</title>
        <authorList>
            <person name="Klenk H.-P."/>
        </authorList>
    </citation>
    <scope>NUCLEOTIDE SEQUENCE [LARGE SCALE GENOMIC DNA]</scope>
    <source>
        <strain evidence="2 3">DSM 44109</strain>
    </source>
</reference>
<accession>A0ABT9RLJ1</accession>
<evidence type="ECO:0000313" key="2">
    <source>
        <dbReference type="EMBL" id="MDP9870152.1"/>
    </source>
</evidence>
<dbReference type="Pfam" id="PF01814">
    <property type="entry name" value="Hemerythrin"/>
    <property type="match status" value="1"/>
</dbReference>
<gene>
    <name evidence="2" type="ORF">J2S55_009418</name>
</gene>